<keyword evidence="1" id="KW-0472">Membrane</keyword>
<evidence type="ECO:0000313" key="2">
    <source>
        <dbReference type="EMBL" id="RIX75521.1"/>
    </source>
</evidence>
<name>A0A9X8D191_9BURK</name>
<dbReference type="Pfam" id="PF14079">
    <property type="entry name" value="DUF4260"/>
    <property type="match status" value="1"/>
</dbReference>
<feature type="transmembrane region" description="Helical" evidence="1">
    <location>
        <begin position="54"/>
        <end position="79"/>
    </location>
</feature>
<dbReference type="EMBL" id="QXMN01000042">
    <property type="protein sequence ID" value="RIX75521.1"/>
    <property type="molecule type" value="Genomic_DNA"/>
</dbReference>
<sequence>MAELGSPPGFAHFVSLRLPPLRGRRLRPGGAGSAVPHENATEGGVRAVLRLEGVVVLGVALAAYAQFGMGWGVFALWLFAPDLSLLGYLAGPRVGAALYNAAHALIGPVLLLALGVFAAQPWAVAGGLIWLARVGLDHALGFGLKYATGFASTHLGRIGRADPW</sequence>
<keyword evidence="1" id="KW-1133">Transmembrane helix</keyword>
<dbReference type="Proteomes" id="UP000265619">
    <property type="component" value="Unassembled WGS sequence"/>
</dbReference>
<evidence type="ECO:0000256" key="1">
    <source>
        <dbReference type="SAM" id="Phobius"/>
    </source>
</evidence>
<gene>
    <name evidence="2" type="ORF">D3H34_25100</name>
</gene>
<comment type="caution">
    <text evidence="2">The sequence shown here is derived from an EMBL/GenBank/DDBJ whole genome shotgun (WGS) entry which is preliminary data.</text>
</comment>
<keyword evidence="3" id="KW-1185">Reference proteome</keyword>
<proteinExistence type="predicted"/>
<dbReference type="OrthoDB" id="9813911at2"/>
<dbReference type="InterPro" id="IPR025356">
    <property type="entry name" value="DUF4260"/>
</dbReference>
<evidence type="ECO:0000313" key="3">
    <source>
        <dbReference type="Proteomes" id="UP000265619"/>
    </source>
</evidence>
<keyword evidence="1" id="KW-0812">Transmembrane</keyword>
<reference evidence="2 3" key="1">
    <citation type="submission" date="2018-09" db="EMBL/GenBank/DDBJ databases">
        <title>Acidovorax cavernicola nov. sp. isolated from Gruta de las Maravillas (Aracena, Spain).</title>
        <authorList>
            <person name="Jurado V."/>
            <person name="Gutierrez-Patricio S."/>
            <person name="Gonzalez-Pimentel J.L."/>
            <person name="Miller A.Z."/>
            <person name="Laiz L."/>
            <person name="Saiz-Jimenez C."/>
        </authorList>
    </citation>
    <scope>NUCLEOTIDE SEQUENCE [LARGE SCALE GENOMIC DNA]</scope>
    <source>
        <strain evidence="2 3">1011MAR4D40.2</strain>
    </source>
</reference>
<protein>
    <submittedName>
        <fullName evidence="2">DUF4260 family protein</fullName>
    </submittedName>
</protein>
<accession>A0A9X8D191</accession>
<dbReference type="AlphaFoldDB" id="A0A9X8D191"/>
<organism evidence="2 3">
    <name type="scientific">Acidovorax cavernicola</name>
    <dbReference type="NCBI Taxonomy" id="1675792"/>
    <lineage>
        <taxon>Bacteria</taxon>
        <taxon>Pseudomonadati</taxon>
        <taxon>Pseudomonadota</taxon>
        <taxon>Betaproteobacteria</taxon>
        <taxon>Burkholderiales</taxon>
        <taxon>Comamonadaceae</taxon>
        <taxon>Acidovorax</taxon>
    </lineage>
</organism>